<evidence type="ECO:0000313" key="9">
    <source>
        <dbReference type="EMBL" id="CAH2074873.1"/>
    </source>
</evidence>
<keyword evidence="2" id="KW-0479">Metal-binding</keyword>
<name>A0ABN8J6Z8_9NEOP</name>
<evidence type="ECO:0000256" key="1">
    <source>
        <dbReference type="ARBA" id="ARBA00004123"/>
    </source>
</evidence>
<proteinExistence type="predicted"/>
<organism evidence="9 10">
    <name type="scientific">Iphiclides podalirius</name>
    <name type="common">scarce swallowtail</name>
    <dbReference type="NCBI Taxonomy" id="110791"/>
    <lineage>
        <taxon>Eukaryota</taxon>
        <taxon>Metazoa</taxon>
        <taxon>Ecdysozoa</taxon>
        <taxon>Arthropoda</taxon>
        <taxon>Hexapoda</taxon>
        <taxon>Insecta</taxon>
        <taxon>Pterygota</taxon>
        <taxon>Neoptera</taxon>
        <taxon>Endopterygota</taxon>
        <taxon>Lepidoptera</taxon>
        <taxon>Glossata</taxon>
        <taxon>Ditrysia</taxon>
        <taxon>Papilionoidea</taxon>
        <taxon>Papilionidae</taxon>
        <taxon>Papilioninae</taxon>
        <taxon>Iphiclides</taxon>
    </lineage>
</organism>
<keyword evidence="6" id="KW-0539">Nucleus</keyword>
<gene>
    <name evidence="9" type="ORF">IPOD504_LOCUS16290</name>
</gene>
<feature type="non-terminal residue" evidence="9">
    <location>
        <position position="1"/>
    </location>
</feature>
<keyword evidence="4 7" id="KW-0863">Zinc-finger</keyword>
<evidence type="ECO:0000256" key="4">
    <source>
        <dbReference type="ARBA" id="ARBA00022771"/>
    </source>
</evidence>
<evidence type="ECO:0000259" key="8">
    <source>
        <dbReference type="PROSITE" id="PS50157"/>
    </source>
</evidence>
<keyword evidence="3" id="KW-0677">Repeat</keyword>
<dbReference type="Proteomes" id="UP000837857">
    <property type="component" value="Chromosome 8"/>
</dbReference>
<feature type="domain" description="C2H2-type" evidence="8">
    <location>
        <begin position="342"/>
        <end position="369"/>
    </location>
</feature>
<keyword evidence="5" id="KW-0862">Zinc</keyword>
<dbReference type="Pfam" id="PF00096">
    <property type="entry name" value="zf-C2H2"/>
    <property type="match status" value="2"/>
</dbReference>
<dbReference type="PANTHER" id="PTHR24394:SF29">
    <property type="entry name" value="MYONEURIN"/>
    <property type="match status" value="1"/>
</dbReference>
<reference evidence="9" key="1">
    <citation type="submission" date="2022-03" db="EMBL/GenBank/DDBJ databases">
        <authorList>
            <person name="Martin H S."/>
        </authorList>
    </citation>
    <scope>NUCLEOTIDE SEQUENCE</scope>
</reference>
<evidence type="ECO:0000256" key="2">
    <source>
        <dbReference type="ARBA" id="ARBA00022723"/>
    </source>
</evidence>
<keyword evidence="10" id="KW-1185">Reference proteome</keyword>
<evidence type="ECO:0000256" key="7">
    <source>
        <dbReference type="PROSITE-ProRule" id="PRU00042"/>
    </source>
</evidence>
<feature type="domain" description="C2H2-type" evidence="8">
    <location>
        <begin position="383"/>
        <end position="411"/>
    </location>
</feature>
<dbReference type="Gene3D" id="3.30.160.60">
    <property type="entry name" value="Classic Zinc Finger"/>
    <property type="match status" value="2"/>
</dbReference>
<evidence type="ECO:0000256" key="3">
    <source>
        <dbReference type="ARBA" id="ARBA00022737"/>
    </source>
</evidence>
<dbReference type="PANTHER" id="PTHR24394">
    <property type="entry name" value="ZINC FINGER PROTEIN"/>
    <property type="match status" value="1"/>
</dbReference>
<feature type="domain" description="C2H2-type" evidence="8">
    <location>
        <begin position="314"/>
        <end position="341"/>
    </location>
</feature>
<dbReference type="SUPFAM" id="SSF57667">
    <property type="entry name" value="beta-beta-alpha zinc fingers"/>
    <property type="match status" value="2"/>
</dbReference>
<dbReference type="PROSITE" id="PS00028">
    <property type="entry name" value="ZINC_FINGER_C2H2_1"/>
    <property type="match status" value="3"/>
</dbReference>
<dbReference type="EMBL" id="OW152820">
    <property type="protein sequence ID" value="CAH2074873.1"/>
    <property type="molecule type" value="Genomic_DNA"/>
</dbReference>
<evidence type="ECO:0000313" key="10">
    <source>
        <dbReference type="Proteomes" id="UP000837857"/>
    </source>
</evidence>
<dbReference type="InterPro" id="IPR013087">
    <property type="entry name" value="Znf_C2H2_type"/>
</dbReference>
<accession>A0ABN8J6Z8</accession>
<sequence length="419" mass="44605">MISKVRRVIFFSADILIAGSETISEVVLGAVGGRSAGERVAATLRRVNKRRGRCTRHSHSTCWPGASTCPLTRPLGLSMRTLARRGLSAGAASAAFSADHLRRALHRSLLASNNVHVELDGSGRLCGRGGAAKGAGGAAGAEGAEGAAGAPEAAVSARLAPAAPAAALLLCASTAAPAGSFLRLRLQADVAPLQELQLWFDEATLALLDMPVLSLHNIQGKKNYVCHECGSEFEQPNPLKVHLFLCCREYSPAAFWECCCERLKRPIVPRSSAFQPYHKGSAVAAAWPLLTLPAAEHAAVEALAAAWGRARGAHACLYCGKLYSRKYGLKIHIRTHTGYKPLRCRYCLRAFGDPSNLNKHVRLHASRALSTSPSGAVAPSAPHACPHCAKPLARRRDLERHLRARHAHPPQPSHSPPAS</sequence>
<dbReference type="SMART" id="SM00355">
    <property type="entry name" value="ZnF_C2H2"/>
    <property type="match status" value="4"/>
</dbReference>
<protein>
    <recommendedName>
        <fullName evidence="8">C2H2-type domain-containing protein</fullName>
    </recommendedName>
</protein>
<dbReference type="PROSITE" id="PS50157">
    <property type="entry name" value="ZINC_FINGER_C2H2_2"/>
    <property type="match status" value="3"/>
</dbReference>
<evidence type="ECO:0000256" key="5">
    <source>
        <dbReference type="ARBA" id="ARBA00022833"/>
    </source>
</evidence>
<comment type="subcellular location">
    <subcellularLocation>
        <location evidence="1">Nucleus</location>
    </subcellularLocation>
</comment>
<evidence type="ECO:0000256" key="6">
    <source>
        <dbReference type="ARBA" id="ARBA00023242"/>
    </source>
</evidence>
<dbReference type="InterPro" id="IPR036236">
    <property type="entry name" value="Znf_C2H2_sf"/>
</dbReference>